<protein>
    <submittedName>
        <fullName evidence="1">Uncharacterized protein</fullName>
    </submittedName>
</protein>
<gene>
    <name evidence="1" type="ORF">LWI29_034909</name>
</gene>
<evidence type="ECO:0000313" key="1">
    <source>
        <dbReference type="EMBL" id="KAK0602578.1"/>
    </source>
</evidence>
<dbReference type="EMBL" id="JAUESC010000003">
    <property type="protein sequence ID" value="KAK0602578.1"/>
    <property type="molecule type" value="Genomic_DNA"/>
</dbReference>
<comment type="caution">
    <text evidence="1">The sequence shown here is derived from an EMBL/GenBank/DDBJ whole genome shotgun (WGS) entry which is preliminary data.</text>
</comment>
<proteinExistence type="predicted"/>
<reference evidence="1" key="2">
    <citation type="submission" date="2023-06" db="EMBL/GenBank/DDBJ databases">
        <authorList>
            <person name="Swenson N.G."/>
            <person name="Wegrzyn J.L."/>
            <person name="Mcevoy S.L."/>
        </authorList>
    </citation>
    <scope>NUCLEOTIDE SEQUENCE</scope>
    <source>
        <strain evidence="1">NS2018</strain>
        <tissue evidence="1">Leaf</tissue>
    </source>
</reference>
<dbReference type="Proteomes" id="UP001168877">
    <property type="component" value="Unassembled WGS sequence"/>
</dbReference>
<dbReference type="AlphaFoldDB" id="A0AA39W4Z4"/>
<evidence type="ECO:0000313" key="2">
    <source>
        <dbReference type="Proteomes" id="UP001168877"/>
    </source>
</evidence>
<dbReference type="PANTHER" id="PTHR47481">
    <property type="match status" value="1"/>
</dbReference>
<reference evidence="1" key="1">
    <citation type="journal article" date="2022" name="Plant J.">
        <title>Strategies of tolerance reflected in two North American maple genomes.</title>
        <authorList>
            <person name="McEvoy S.L."/>
            <person name="Sezen U.U."/>
            <person name="Trouern-Trend A."/>
            <person name="McMahon S.M."/>
            <person name="Schaberg P.G."/>
            <person name="Yang J."/>
            <person name="Wegrzyn J.L."/>
            <person name="Swenson N.G."/>
        </authorList>
    </citation>
    <scope>NUCLEOTIDE SEQUENCE</scope>
    <source>
        <strain evidence="1">NS2018</strain>
    </source>
</reference>
<organism evidence="1 2">
    <name type="scientific">Acer saccharum</name>
    <name type="common">Sugar maple</name>
    <dbReference type="NCBI Taxonomy" id="4024"/>
    <lineage>
        <taxon>Eukaryota</taxon>
        <taxon>Viridiplantae</taxon>
        <taxon>Streptophyta</taxon>
        <taxon>Embryophyta</taxon>
        <taxon>Tracheophyta</taxon>
        <taxon>Spermatophyta</taxon>
        <taxon>Magnoliopsida</taxon>
        <taxon>eudicotyledons</taxon>
        <taxon>Gunneridae</taxon>
        <taxon>Pentapetalae</taxon>
        <taxon>rosids</taxon>
        <taxon>malvids</taxon>
        <taxon>Sapindales</taxon>
        <taxon>Sapindaceae</taxon>
        <taxon>Hippocastanoideae</taxon>
        <taxon>Acereae</taxon>
        <taxon>Acer</taxon>
    </lineage>
</organism>
<accession>A0AA39W4Z4</accession>
<dbReference type="Pfam" id="PF14223">
    <property type="entry name" value="Retrotran_gag_2"/>
    <property type="match status" value="1"/>
</dbReference>
<dbReference type="PANTHER" id="PTHR47481:SF31">
    <property type="entry name" value="OS01G0873500 PROTEIN"/>
    <property type="match status" value="1"/>
</dbReference>
<sequence>MVSEQNSHAFYTPVQADSTQPLFTKGNRLYRFIDPNSEIPSKKKADGTDNESYIGREQDQILLCWLLSSINQELLPQLVGCTTACEAWYTVERVFTLQSRANVMQLKLQLQTLKKSGSTMTEYLIKKKSMMDALAYSGYILSENDKIMYILGGLGVEYDSFVIPITSMPNKYSVPEITASLMYHEARIEQHTQTEVVSVNMASNNQGFTCVQSGQGSGNFGQIS</sequence>
<keyword evidence="2" id="KW-1185">Reference proteome</keyword>
<name>A0AA39W4Z4_ACESA</name>